<sequence length="723" mass="81749">MKKEFRKWGMLIVGLALALASVLFLIGAGGKKIEVVSYVRRDRVIPLDRIRMRSMIIVGFRVVPALVHPEEFSVMGKLYLNDREISYDRITALDGSAGNVEFSISMSDEDLSSGRPVFIPDGKYTAEISLLDRENRIITSMRKTLARDEIARTFNDPEGDFQNYQFAKVAKPSAARDGEFRHGASPNCGSTGLISVFQKGGIEKIYAHTVPDASDCVEAVHIDISRNEYRSFTFGLRAIQNLGMVFAHVVDLHGPAGHLKTDVLTVGAVRQLDEIASLDKKNRVAQVVPAPRIIEQKAVSVAKDQTQAFWLTIKVRDDSAPGDYSGYLVIESEKTTVKKIPLTVRVLPFRLADTDIQYGMMMDYAFYELDNSEWNKKDLTLLKKSGYKLYKDLREHGMTMIYPHSHFYYRTDRDGKPVLDSLRASLIAYRELNFPGPFCWYIGHLIQTAKPKHPGSILNYDGEIAKRRLRHLLVKYEQIADEVAVPRGKLLVQLVDEPDPEDRERFAAGKELNKVAKEMGFKTLITRAWPDVDVICTDVPVDDGEAKKMREAGKHWWVYPNAALKGKNLSYTRYVFGFGAWQRGVNGVVPWTFQVSQGSNGNPFTVLDGPEVMVAYPDVNGPIPTPAWEVIREGINDYKYVYLLEQLIASGRKVGNPRAVTIQQQLEHFKEALGKGPGEEEGQYEDWPPASFDKRRNQIVSWALELWQESGGAWEAEHRPWKR</sequence>
<accession>A0A2U3QDX7</accession>
<keyword evidence="3" id="KW-1185">Reference proteome</keyword>
<evidence type="ECO:0000313" key="3">
    <source>
        <dbReference type="Proteomes" id="UP000245125"/>
    </source>
</evidence>
<name>A0A2U3QDX7_9BACT</name>
<evidence type="ECO:0000313" key="2">
    <source>
        <dbReference type="EMBL" id="SPP99540.1"/>
    </source>
</evidence>
<protein>
    <recommendedName>
        <fullName evidence="1">Glycoside hydrolase 123-like N-terminal domain-containing protein</fullName>
    </recommendedName>
</protein>
<dbReference type="Pfam" id="PF19543">
    <property type="entry name" value="GH123_N"/>
    <property type="match status" value="1"/>
</dbReference>
<proteinExistence type="predicted"/>
<dbReference type="Proteomes" id="UP000245125">
    <property type="component" value="Unassembled WGS sequence"/>
</dbReference>
<evidence type="ECO:0000259" key="1">
    <source>
        <dbReference type="Pfam" id="PF19543"/>
    </source>
</evidence>
<dbReference type="OrthoDB" id="9799174at2"/>
<dbReference type="AlphaFoldDB" id="A0A2U3QDX7"/>
<reference evidence="3" key="1">
    <citation type="submission" date="2018-03" db="EMBL/GenBank/DDBJ databases">
        <authorList>
            <person name="Zecchin S."/>
        </authorList>
    </citation>
    <scope>NUCLEOTIDE SEQUENCE [LARGE SCALE GENOMIC DNA]</scope>
</reference>
<organism evidence="2 3">
    <name type="scientific">Candidatus Sulfobium mesophilum</name>
    <dbReference type="NCBI Taxonomy" id="2016548"/>
    <lineage>
        <taxon>Bacteria</taxon>
        <taxon>Pseudomonadati</taxon>
        <taxon>Nitrospirota</taxon>
        <taxon>Nitrospiria</taxon>
        <taxon>Nitrospirales</taxon>
        <taxon>Nitrospiraceae</taxon>
        <taxon>Candidatus Sulfobium</taxon>
    </lineage>
</organism>
<gene>
    <name evidence="2" type="ORF">NBG4_10074</name>
</gene>
<dbReference type="EMBL" id="OUUY01000001">
    <property type="protein sequence ID" value="SPP99540.1"/>
    <property type="molecule type" value="Genomic_DNA"/>
</dbReference>
<feature type="domain" description="Glycoside hydrolase 123-like N-terminal" evidence="1">
    <location>
        <begin position="296"/>
        <end position="354"/>
    </location>
</feature>
<dbReference type="InterPro" id="IPR045711">
    <property type="entry name" value="GH123-like_N"/>
</dbReference>